<feature type="chain" id="PRO_5045829071" evidence="1">
    <location>
        <begin position="29"/>
        <end position="855"/>
    </location>
</feature>
<keyword evidence="3" id="KW-1185">Reference proteome</keyword>
<accession>A0ABQ8B927</accession>
<reference evidence="2 3" key="1">
    <citation type="submission" date="2021-05" db="EMBL/GenBank/DDBJ databases">
        <title>Genome Assembly of Synthetic Allotetraploid Brassica napus Reveals Homoeologous Exchanges between Subgenomes.</title>
        <authorList>
            <person name="Davis J.T."/>
        </authorList>
    </citation>
    <scope>NUCLEOTIDE SEQUENCE [LARGE SCALE GENOMIC DNA]</scope>
    <source>
        <strain evidence="3">cv. Da-Ae</strain>
        <tissue evidence="2">Seedling</tissue>
    </source>
</reference>
<dbReference type="InterPro" id="IPR017850">
    <property type="entry name" value="Alkaline_phosphatase_core_sf"/>
</dbReference>
<evidence type="ECO:0000313" key="3">
    <source>
        <dbReference type="Proteomes" id="UP000824890"/>
    </source>
</evidence>
<feature type="signal peptide" evidence="1">
    <location>
        <begin position="1"/>
        <end position="28"/>
    </location>
</feature>
<dbReference type="Gene3D" id="3.30.1360.180">
    <property type="match status" value="1"/>
</dbReference>
<evidence type="ECO:0000256" key="1">
    <source>
        <dbReference type="SAM" id="SignalP"/>
    </source>
</evidence>
<proteinExistence type="predicted"/>
<dbReference type="SUPFAM" id="SSF53649">
    <property type="entry name" value="Alkaline phosphatase-like"/>
    <property type="match status" value="2"/>
</dbReference>
<dbReference type="EMBL" id="JAGKQM010000011">
    <property type="protein sequence ID" value="KAH0901307.1"/>
    <property type="molecule type" value="Genomic_DNA"/>
</dbReference>
<gene>
    <name evidence="2" type="ORF">HID58_040810</name>
</gene>
<organism evidence="2 3">
    <name type="scientific">Brassica napus</name>
    <name type="common">Rape</name>
    <dbReference type="NCBI Taxonomy" id="3708"/>
    <lineage>
        <taxon>Eukaryota</taxon>
        <taxon>Viridiplantae</taxon>
        <taxon>Streptophyta</taxon>
        <taxon>Embryophyta</taxon>
        <taxon>Tracheophyta</taxon>
        <taxon>Spermatophyta</taxon>
        <taxon>Magnoliopsida</taxon>
        <taxon>eudicotyledons</taxon>
        <taxon>Gunneridae</taxon>
        <taxon>Pentapetalae</taxon>
        <taxon>rosids</taxon>
        <taxon>malvids</taxon>
        <taxon>Brassicales</taxon>
        <taxon>Brassicaceae</taxon>
        <taxon>Brassiceae</taxon>
        <taxon>Brassica</taxon>
    </lineage>
</organism>
<protein>
    <submittedName>
        <fullName evidence="2">Uncharacterized protein</fullName>
    </submittedName>
</protein>
<comment type="caution">
    <text evidence="2">The sequence shown here is derived from an EMBL/GenBank/DDBJ whole genome shotgun (WGS) entry which is preliminary data.</text>
</comment>
<evidence type="ECO:0000313" key="2">
    <source>
        <dbReference type="EMBL" id="KAH0901307.1"/>
    </source>
</evidence>
<dbReference type="InterPro" id="IPR002591">
    <property type="entry name" value="Phosphodiest/P_Trfase"/>
</dbReference>
<dbReference type="PANTHER" id="PTHR10151">
    <property type="entry name" value="ECTONUCLEOTIDE PYROPHOSPHATASE/PHOSPHODIESTERASE"/>
    <property type="match status" value="1"/>
</dbReference>
<sequence length="855" mass="95954">MAKFNHVLSLKLSLTLLSLLIVAATTNGLDTPSSKTWRPWPFKKLNKPVVLMISSDGFRFGYQFKTDTPNIDLLISEGTEAKLGLIPVFPTMTFPNHYAIATGLYPAYHGIIMNKFTDPISGEVFNKGLDPKWWLGEPLWVTATNQGRKALAYFWPGSEVPKDSWTCPKGLCPHFNLSVPFEERVDTILNQFDLPEEDIPDLMMLYFNEPDGAGHSYGPDDPRVTKAVATIDKMIGRIIQGLKNREIFDEVHVILLGDHGMVTNCDLKTIYIEDLADWVKIPADWINAYSPVLAMNPRWGEDVKNPGEKNAELVAKMNEALSSGKVENGEFLKVYLKEKLPKRLHYSDSSRIPPIIGMVGEGLVVRQNRTGVHECYGDHGYDNAYFSMRSIFMGHGPRFRKGKKVPSFENVQIYNVVAEILGLRPASNNGSSLFTRNILSPFGETVELSLIFLSLLYLVVAATADDSSVPSSNTWRPHPSKKLTKPVVLLISSDGFRFGYQFKTETPNIDLLISRGTEAQTGLIPVFPSMTFPNHNSIATGLYPAYHGIIMNKFTDPVTGELFKRNLDPKWWLGEPLWVTATNQGLKAATYFWPGADVHKGSWTCPKGFCKAPYNVSVPLEERVDTILSYFDLPQSEIPDFMALYLEETDVQGHEYGPDDPRVTEAVTKIDKMIGRVIKGLKKRKVFSDVHVILLGDHGMVTNCDKKVIYIDDLADWIKIPADWIQDYSPVLVMNPRWGKDVKNPGEKNAEVVAKMNEALSSGKVENGLMVRQNRTNVQECYGDHGYDNMFFSMRSIFIGHGPRFRRGKKVPSFENVQIYNVVAEILGLRPAPNNGSSLFTRSLLMPTGETKQVK</sequence>
<dbReference type="CDD" id="cd16018">
    <property type="entry name" value="Enpp"/>
    <property type="match status" value="2"/>
</dbReference>
<dbReference type="Pfam" id="PF01663">
    <property type="entry name" value="Phosphodiest"/>
    <property type="match status" value="2"/>
</dbReference>
<dbReference type="Gene3D" id="3.40.720.10">
    <property type="entry name" value="Alkaline Phosphatase, subunit A"/>
    <property type="match status" value="2"/>
</dbReference>
<dbReference type="Proteomes" id="UP000824890">
    <property type="component" value="Unassembled WGS sequence"/>
</dbReference>
<keyword evidence="1" id="KW-0732">Signal</keyword>
<name>A0ABQ8B927_BRANA</name>
<dbReference type="PANTHER" id="PTHR10151:SF118">
    <property type="entry name" value="(RAPE) HYPOTHETICAL PROTEIN"/>
    <property type="match status" value="1"/>
</dbReference>